<keyword evidence="6" id="KW-0472">Membrane</keyword>
<sequence>MSEERIKISELVEELAVRSGLDKNRAERLLKSLFAQIEQGLKRDGAVKINKFGTFKLQPIEARKSVDVTTSKEIMLEPYNKVIFTPDSEVKQRVNEPFAFLEPVVMENNDNAETTDSEPELDTSPTEEAMGQNLQKLDEQADEIKALLSDINGDNWFMGGVTETVDVEEDMEEDELDNLEETVEDNEVESAEWEISVNDIVDSRQEEQTQGEEAQNGKLPEVVKEEPLASMETQESERDSEPVAENKESAIQRTTTQEKIKEGPIEQETPEKQTTVTAVSGELKQEHDKEEDNTLIAGEQEATPYAEKTEVKPLQPEPQKDEPREPEKSSATAVVPPVEPPVGSTSTKKAKKQSGIKLWQVGAIIAVTFCLILVGVYFYMVYRVETWANGKLEQARPETEWIESLEEESATKQESTASTESSKPTAVEEPRQQSNKQTATETLSVFEQPRNYDKLITTEQLTEGSRLAWLAKKYYGDARFWVYIYEANMDHIPDPNNITIGTAIKVPELPKELIDASNPACIDYAKQLHERFIK</sequence>
<dbReference type="GO" id="GO:0003677">
    <property type="term" value="F:DNA binding"/>
    <property type="evidence" value="ECO:0007669"/>
    <property type="project" value="UniProtKB-KW"/>
</dbReference>
<dbReference type="Proteomes" id="UP000823641">
    <property type="component" value="Unassembled WGS sequence"/>
</dbReference>
<reference evidence="7" key="2">
    <citation type="journal article" date="2021" name="PeerJ">
        <title>Extensive microbial diversity within the chicken gut microbiome revealed by metagenomics and culture.</title>
        <authorList>
            <person name="Gilroy R."/>
            <person name="Ravi A."/>
            <person name="Getino M."/>
            <person name="Pursley I."/>
            <person name="Horton D.L."/>
            <person name="Alikhan N.F."/>
            <person name="Baker D."/>
            <person name="Gharbi K."/>
            <person name="Hall N."/>
            <person name="Watson M."/>
            <person name="Adriaenssens E.M."/>
            <person name="Foster-Nyarko E."/>
            <person name="Jarju S."/>
            <person name="Secka A."/>
            <person name="Antonio M."/>
            <person name="Oren A."/>
            <person name="Chaudhuri R.R."/>
            <person name="La Ragione R."/>
            <person name="Hildebrand F."/>
            <person name="Pallen M.J."/>
        </authorList>
    </citation>
    <scope>NUCLEOTIDE SEQUENCE</scope>
    <source>
        <strain evidence="7">G3-3990</strain>
    </source>
</reference>
<evidence type="ECO:0000256" key="6">
    <source>
        <dbReference type="SAM" id="Phobius"/>
    </source>
</evidence>
<organism evidence="7 8">
    <name type="scientific">Candidatus Gallipaludibacter merdavium</name>
    <dbReference type="NCBI Taxonomy" id="2840839"/>
    <lineage>
        <taxon>Bacteria</taxon>
        <taxon>Pseudomonadati</taxon>
        <taxon>Bacteroidota</taxon>
        <taxon>Bacteroidia</taxon>
        <taxon>Bacteroidales</taxon>
        <taxon>Candidatus Gallipaludibacter</taxon>
    </lineage>
</organism>
<proteinExistence type="inferred from homology"/>
<feature type="compositionally biased region" description="Basic and acidic residues" evidence="5">
    <location>
        <begin position="283"/>
        <end position="292"/>
    </location>
</feature>
<dbReference type="Pfam" id="PF00216">
    <property type="entry name" value="Bac_DNA_binding"/>
    <property type="match status" value="1"/>
</dbReference>
<dbReference type="InterPro" id="IPR000119">
    <property type="entry name" value="Hist_DNA-bd"/>
</dbReference>
<evidence type="ECO:0000256" key="5">
    <source>
        <dbReference type="SAM" id="MobiDB-lite"/>
    </source>
</evidence>
<protein>
    <submittedName>
        <fullName evidence="7">HU family DNA-binding protein</fullName>
    </submittedName>
</protein>
<feature type="region of interest" description="Disordered" evidence="5">
    <location>
        <begin position="203"/>
        <end position="351"/>
    </location>
</feature>
<feature type="compositionally biased region" description="Polar residues" evidence="5">
    <location>
        <begin position="412"/>
        <end position="424"/>
    </location>
</feature>
<dbReference type="PANTHER" id="PTHR33175">
    <property type="entry name" value="DNA-BINDING PROTEIN HU"/>
    <property type="match status" value="1"/>
</dbReference>
<feature type="region of interest" description="Disordered" evidence="5">
    <location>
        <begin position="108"/>
        <end position="127"/>
    </location>
</feature>
<comment type="similarity">
    <text evidence="1 3">Belongs to the bacterial histone-like protein family.</text>
</comment>
<dbReference type="InterPro" id="IPR010992">
    <property type="entry name" value="IHF-like_DNA-bd_dom_sf"/>
</dbReference>
<keyword evidence="6" id="KW-1133">Transmembrane helix</keyword>
<dbReference type="PANTHER" id="PTHR33175:SF2">
    <property type="entry name" value="INTEGRATION HOST FACTOR SUBUNIT ALPHA"/>
    <property type="match status" value="1"/>
</dbReference>
<evidence type="ECO:0000256" key="3">
    <source>
        <dbReference type="RuleBase" id="RU003939"/>
    </source>
</evidence>
<accession>A0A9D9HWJ5</accession>
<dbReference type="GO" id="GO:0005829">
    <property type="term" value="C:cytosol"/>
    <property type="evidence" value="ECO:0007669"/>
    <property type="project" value="TreeGrafter"/>
</dbReference>
<dbReference type="SMART" id="SM00411">
    <property type="entry name" value="BHL"/>
    <property type="match status" value="1"/>
</dbReference>
<feature type="coiled-coil region" evidence="4">
    <location>
        <begin position="134"/>
        <end position="196"/>
    </location>
</feature>
<keyword evidence="2 7" id="KW-0238">DNA-binding</keyword>
<dbReference type="AlphaFoldDB" id="A0A9D9HWJ5"/>
<feature type="transmembrane region" description="Helical" evidence="6">
    <location>
        <begin position="358"/>
        <end position="382"/>
    </location>
</feature>
<reference evidence="7" key="1">
    <citation type="submission" date="2020-10" db="EMBL/GenBank/DDBJ databases">
        <authorList>
            <person name="Gilroy R."/>
        </authorList>
    </citation>
    <scope>NUCLEOTIDE SEQUENCE</scope>
    <source>
        <strain evidence="7">G3-3990</strain>
    </source>
</reference>
<evidence type="ECO:0000256" key="2">
    <source>
        <dbReference type="ARBA" id="ARBA00023125"/>
    </source>
</evidence>
<dbReference type="SUPFAM" id="SSF47729">
    <property type="entry name" value="IHF-like DNA-binding proteins"/>
    <property type="match status" value="1"/>
</dbReference>
<name>A0A9D9HWJ5_9BACT</name>
<keyword evidence="6" id="KW-0812">Transmembrane</keyword>
<feature type="region of interest" description="Disordered" evidence="5">
    <location>
        <begin position="404"/>
        <end position="442"/>
    </location>
</feature>
<dbReference type="EMBL" id="JADIMG010000111">
    <property type="protein sequence ID" value="MBO8461083.1"/>
    <property type="molecule type" value="Genomic_DNA"/>
</dbReference>
<evidence type="ECO:0000313" key="8">
    <source>
        <dbReference type="Proteomes" id="UP000823641"/>
    </source>
</evidence>
<dbReference type="Gene3D" id="4.10.520.10">
    <property type="entry name" value="IHF-like DNA-binding proteins"/>
    <property type="match status" value="1"/>
</dbReference>
<feature type="compositionally biased region" description="Basic and acidic residues" evidence="5">
    <location>
        <begin position="235"/>
        <end position="264"/>
    </location>
</feature>
<comment type="caution">
    <text evidence="7">The sequence shown here is derived from an EMBL/GenBank/DDBJ whole genome shotgun (WGS) entry which is preliminary data.</text>
</comment>
<gene>
    <name evidence="7" type="ORF">IAA73_12260</name>
</gene>
<keyword evidence="4" id="KW-0175">Coiled coil</keyword>
<feature type="compositionally biased region" description="Basic and acidic residues" evidence="5">
    <location>
        <begin position="318"/>
        <end position="328"/>
    </location>
</feature>
<evidence type="ECO:0000313" key="7">
    <source>
        <dbReference type="EMBL" id="MBO8461083.1"/>
    </source>
</evidence>
<dbReference type="GO" id="GO:0030527">
    <property type="term" value="F:structural constituent of chromatin"/>
    <property type="evidence" value="ECO:0007669"/>
    <property type="project" value="InterPro"/>
</dbReference>
<evidence type="ECO:0000256" key="1">
    <source>
        <dbReference type="ARBA" id="ARBA00010529"/>
    </source>
</evidence>
<evidence type="ECO:0000256" key="4">
    <source>
        <dbReference type="SAM" id="Coils"/>
    </source>
</evidence>
<feature type="compositionally biased region" description="Polar residues" evidence="5">
    <location>
        <begin position="432"/>
        <end position="442"/>
    </location>
</feature>